<gene>
    <name evidence="3" type="ORF">BGX16_0773</name>
</gene>
<dbReference type="InterPro" id="IPR025517">
    <property type="entry name" value="DUF4405"/>
</dbReference>
<evidence type="ECO:0000313" key="4">
    <source>
        <dbReference type="Proteomes" id="UP000231134"/>
    </source>
</evidence>
<name>A0A2M9A544_9BACT</name>
<dbReference type="GO" id="GO:0022904">
    <property type="term" value="P:respiratory electron transport chain"/>
    <property type="evidence" value="ECO:0007669"/>
    <property type="project" value="InterPro"/>
</dbReference>
<reference evidence="3 4" key="1">
    <citation type="submission" date="2017-11" db="EMBL/GenBank/DDBJ databases">
        <title>Animal gut microbial communities from fecal samples from Wisconsin, USA.</title>
        <authorList>
            <person name="Neumann A."/>
        </authorList>
    </citation>
    <scope>NUCLEOTIDE SEQUENCE [LARGE SCALE GENOMIC DNA]</scope>
    <source>
        <strain evidence="3 4">UWS3</strain>
    </source>
</reference>
<dbReference type="Proteomes" id="UP000231134">
    <property type="component" value="Unassembled WGS sequence"/>
</dbReference>
<organism evidence="3 4">
    <name type="scientific">Hallerella succinigenes</name>
    <dbReference type="NCBI Taxonomy" id="1896222"/>
    <lineage>
        <taxon>Bacteria</taxon>
        <taxon>Pseudomonadati</taxon>
        <taxon>Fibrobacterota</taxon>
        <taxon>Fibrobacteria</taxon>
        <taxon>Fibrobacterales</taxon>
        <taxon>Fibrobacteraceae</taxon>
        <taxon>Hallerella</taxon>
    </lineage>
</organism>
<keyword evidence="4" id="KW-1185">Reference proteome</keyword>
<feature type="transmembrane region" description="Helical" evidence="1">
    <location>
        <begin position="142"/>
        <end position="161"/>
    </location>
</feature>
<proteinExistence type="predicted"/>
<dbReference type="SUPFAM" id="SSF81342">
    <property type="entry name" value="Transmembrane di-heme cytochromes"/>
    <property type="match status" value="1"/>
</dbReference>
<dbReference type="EMBL" id="PGEX01000001">
    <property type="protein sequence ID" value="PJJ40824.1"/>
    <property type="molecule type" value="Genomic_DNA"/>
</dbReference>
<feature type="domain" description="Flavinylation-associated cytochrome" evidence="2">
    <location>
        <begin position="73"/>
        <end position="130"/>
    </location>
</feature>
<feature type="transmembrane region" description="Helical" evidence="1">
    <location>
        <begin position="116"/>
        <end position="135"/>
    </location>
</feature>
<dbReference type="Pfam" id="PF14358">
    <property type="entry name" value="DUF4405"/>
    <property type="match status" value="1"/>
</dbReference>
<protein>
    <submittedName>
        <fullName evidence="3">Uncharacterized protein DUF4405</fullName>
    </submittedName>
</protein>
<evidence type="ECO:0000256" key="1">
    <source>
        <dbReference type="SAM" id="Phobius"/>
    </source>
</evidence>
<evidence type="ECO:0000313" key="3">
    <source>
        <dbReference type="EMBL" id="PJJ40824.1"/>
    </source>
</evidence>
<dbReference type="GO" id="GO:0016020">
    <property type="term" value="C:membrane"/>
    <property type="evidence" value="ECO:0007669"/>
    <property type="project" value="InterPro"/>
</dbReference>
<comment type="caution">
    <text evidence="3">The sequence shown here is derived from an EMBL/GenBank/DDBJ whole genome shotgun (WGS) entry which is preliminary data.</text>
</comment>
<keyword evidence="1" id="KW-0812">Transmembrane</keyword>
<feature type="transmembrane region" description="Helical" evidence="1">
    <location>
        <begin position="7"/>
        <end position="26"/>
    </location>
</feature>
<keyword evidence="1" id="KW-0472">Membrane</keyword>
<dbReference type="AlphaFoldDB" id="A0A2M9A544"/>
<dbReference type="RefSeq" id="WP_241899436.1">
    <property type="nucleotide sequence ID" value="NZ_PGEX01000001.1"/>
</dbReference>
<sequence>MDKIARRLIDIAMTVATLVLMGGNYFFESTAVHEVLGVILFVLWAVHVVLNRAWVKALPKGKYNALRVFRTVINGGVILCVLFLMVSGIMLSNHVFSWLGIERGANFARTAHLLASHWYLVFVSLHIGLHLSMFIRSKAATGIVTVLAAYGIYAFIQRGLWKYLTLQQPFFFLDMERGYLLFVWDYLAVMALFALAIHLASSKVKLTAPFVTVRPFHGTVSTGEVANTEADIIANKKS</sequence>
<feature type="transmembrane region" description="Helical" evidence="1">
    <location>
        <begin position="32"/>
        <end position="50"/>
    </location>
</feature>
<dbReference type="InterPro" id="IPR016174">
    <property type="entry name" value="Di-haem_cyt_TM"/>
</dbReference>
<feature type="transmembrane region" description="Helical" evidence="1">
    <location>
        <begin position="181"/>
        <end position="200"/>
    </location>
</feature>
<feature type="transmembrane region" description="Helical" evidence="1">
    <location>
        <begin position="71"/>
        <end position="96"/>
    </location>
</feature>
<keyword evidence="1" id="KW-1133">Transmembrane helix</keyword>
<evidence type="ECO:0000259" key="2">
    <source>
        <dbReference type="Pfam" id="PF14358"/>
    </source>
</evidence>
<accession>A0A2M9A544</accession>